<sequence length="108" mass="10961">MAHARAQKKLHPSIALLILAVIVAGIGFGINAQGVSCGGDQMKPGDVCVSDQGDERTYAEIKDAAESAPLIFGSTGGVLALVAVIVAIRRRAKAANVPQPAPESNSAA</sequence>
<organism evidence="2 3">
    <name type="scientific">Tenggerimyces flavus</name>
    <dbReference type="NCBI Taxonomy" id="1708749"/>
    <lineage>
        <taxon>Bacteria</taxon>
        <taxon>Bacillati</taxon>
        <taxon>Actinomycetota</taxon>
        <taxon>Actinomycetes</taxon>
        <taxon>Propionibacteriales</taxon>
        <taxon>Nocardioidaceae</taxon>
        <taxon>Tenggerimyces</taxon>
    </lineage>
</organism>
<protein>
    <submittedName>
        <fullName evidence="2">Uncharacterized protein</fullName>
    </submittedName>
</protein>
<feature type="transmembrane region" description="Helical" evidence="1">
    <location>
        <begin position="70"/>
        <end position="88"/>
    </location>
</feature>
<dbReference type="RefSeq" id="WP_205116691.1">
    <property type="nucleotide sequence ID" value="NZ_JAFBCM010000001.1"/>
</dbReference>
<reference evidence="3" key="1">
    <citation type="journal article" date="2019" name="Int. J. Syst. Evol. Microbiol.">
        <title>The Global Catalogue of Microorganisms (GCM) 10K type strain sequencing project: providing services to taxonomists for standard genome sequencing and annotation.</title>
        <authorList>
            <consortium name="The Broad Institute Genomics Platform"/>
            <consortium name="The Broad Institute Genome Sequencing Center for Infectious Disease"/>
            <person name="Wu L."/>
            <person name="Ma J."/>
        </authorList>
    </citation>
    <scope>NUCLEOTIDE SEQUENCE [LARGE SCALE GENOMIC DNA]</scope>
    <source>
        <strain evidence="3">CGMCC 4.7241</strain>
    </source>
</reference>
<proteinExistence type="predicted"/>
<dbReference type="EMBL" id="JBHRZH010000048">
    <property type="protein sequence ID" value="MFC3766075.1"/>
    <property type="molecule type" value="Genomic_DNA"/>
</dbReference>
<evidence type="ECO:0000256" key="1">
    <source>
        <dbReference type="SAM" id="Phobius"/>
    </source>
</evidence>
<accession>A0ABV7YPL2</accession>
<feature type="transmembrane region" description="Helical" evidence="1">
    <location>
        <begin position="12"/>
        <end position="32"/>
    </location>
</feature>
<gene>
    <name evidence="2" type="ORF">ACFOUW_34940</name>
</gene>
<name>A0ABV7YPL2_9ACTN</name>
<keyword evidence="1" id="KW-1133">Transmembrane helix</keyword>
<keyword evidence="3" id="KW-1185">Reference proteome</keyword>
<dbReference type="Proteomes" id="UP001595699">
    <property type="component" value="Unassembled WGS sequence"/>
</dbReference>
<keyword evidence="1" id="KW-0812">Transmembrane</keyword>
<keyword evidence="1" id="KW-0472">Membrane</keyword>
<comment type="caution">
    <text evidence="2">The sequence shown here is derived from an EMBL/GenBank/DDBJ whole genome shotgun (WGS) entry which is preliminary data.</text>
</comment>
<evidence type="ECO:0000313" key="3">
    <source>
        <dbReference type="Proteomes" id="UP001595699"/>
    </source>
</evidence>
<evidence type="ECO:0000313" key="2">
    <source>
        <dbReference type="EMBL" id="MFC3766075.1"/>
    </source>
</evidence>